<accession>A0A9W9ZDH3</accession>
<organism evidence="1 2">
    <name type="scientific">Desmophyllum pertusum</name>
    <dbReference type="NCBI Taxonomy" id="174260"/>
    <lineage>
        <taxon>Eukaryota</taxon>
        <taxon>Metazoa</taxon>
        <taxon>Cnidaria</taxon>
        <taxon>Anthozoa</taxon>
        <taxon>Hexacorallia</taxon>
        <taxon>Scleractinia</taxon>
        <taxon>Caryophylliina</taxon>
        <taxon>Caryophylliidae</taxon>
        <taxon>Desmophyllum</taxon>
    </lineage>
</organism>
<proteinExistence type="predicted"/>
<dbReference type="AlphaFoldDB" id="A0A9W9ZDH3"/>
<name>A0A9W9ZDH3_9CNID</name>
<comment type="caution">
    <text evidence="1">The sequence shown here is derived from an EMBL/GenBank/DDBJ whole genome shotgun (WGS) entry which is preliminary data.</text>
</comment>
<evidence type="ECO:0000313" key="2">
    <source>
        <dbReference type="Proteomes" id="UP001163046"/>
    </source>
</evidence>
<gene>
    <name evidence="1" type="ORF">OS493_016637</name>
</gene>
<protein>
    <submittedName>
        <fullName evidence="1">Uncharacterized protein</fullName>
    </submittedName>
</protein>
<dbReference type="EMBL" id="MU826358">
    <property type="protein sequence ID" value="KAJ7379400.1"/>
    <property type="molecule type" value="Genomic_DNA"/>
</dbReference>
<dbReference type="Proteomes" id="UP001163046">
    <property type="component" value="Unassembled WGS sequence"/>
</dbReference>
<evidence type="ECO:0000313" key="1">
    <source>
        <dbReference type="EMBL" id="KAJ7379400.1"/>
    </source>
</evidence>
<keyword evidence="2" id="KW-1185">Reference proteome</keyword>
<sequence length="94" mass="10616">MKLTPETLGKYKTTAITMADQCIVCEASLQPYQDHLLCDGCKKPAETPTALDNDTPIAESVAETPLRPEYAQRFRRTSQIAESGSIRWRRKLIF</sequence>
<reference evidence="1" key="1">
    <citation type="submission" date="2023-01" db="EMBL/GenBank/DDBJ databases">
        <title>Genome assembly of the deep-sea coral Lophelia pertusa.</title>
        <authorList>
            <person name="Herrera S."/>
            <person name="Cordes E."/>
        </authorList>
    </citation>
    <scope>NUCLEOTIDE SEQUENCE</scope>
    <source>
        <strain evidence="1">USNM1676648</strain>
        <tissue evidence="1">Polyp</tissue>
    </source>
</reference>